<keyword evidence="1" id="KW-0472">Membrane</keyword>
<organism evidence="2 3">
    <name type="scientific">Escherichia phage Av-05</name>
    <dbReference type="NCBI Taxonomy" id="1527519"/>
    <lineage>
        <taxon>Viruses</taxon>
        <taxon>Duplodnaviria</taxon>
        <taxon>Heunggongvirae</taxon>
        <taxon>Uroviricota</taxon>
        <taxon>Caudoviricetes</taxon>
        <taxon>Vequintavirinae</taxon>
        <taxon>Avunavirus</taxon>
        <taxon>Avunavirus Av05</taxon>
    </lineage>
</organism>
<gene>
    <name evidence="2" type="ORF">Av05_0067</name>
</gene>
<dbReference type="Proteomes" id="UP000028961">
    <property type="component" value="Segment"/>
</dbReference>
<proteinExistence type="predicted"/>
<feature type="transmembrane region" description="Helical" evidence="1">
    <location>
        <begin position="78"/>
        <end position="100"/>
    </location>
</feature>
<feature type="transmembrane region" description="Helical" evidence="1">
    <location>
        <begin position="51"/>
        <end position="72"/>
    </location>
</feature>
<reference evidence="2 3" key="1">
    <citation type="journal article" date="2015" name="Genome Announc.">
        <title>Genomic Analysis of Broad-Host-Range Enterobacteriophage Av-05.</title>
        <authorList>
            <person name="Amarillas L."/>
            <person name="Lopez-Cuevas O."/>
            <person name="Leon-Felix J."/>
            <person name="Castro-Del Campo N."/>
            <person name="Gerba C.P."/>
            <person name="Chaidez C."/>
        </authorList>
    </citation>
    <scope>NUCLEOTIDE SEQUENCE [LARGE SCALE GENOMIC DNA]</scope>
</reference>
<protein>
    <submittedName>
        <fullName evidence="2">Uncharacterized protein</fullName>
    </submittedName>
</protein>
<sequence>MMWWLENVAGPIIIFIDNWYLLLSILSFLLSSVCLGVYLKKVDETADKYVVFLLLLGTAFVTVAGPLFMMFAVMVLPIIFTFCICLVAIYAAALAVKAFLEKRDND</sequence>
<evidence type="ECO:0000313" key="3">
    <source>
        <dbReference type="Proteomes" id="UP000028961"/>
    </source>
</evidence>
<keyword evidence="3" id="KW-1185">Reference proteome</keyword>
<accession>A0A076G6K5</accession>
<keyword evidence="1" id="KW-1133">Transmembrane helix</keyword>
<feature type="transmembrane region" description="Helical" evidence="1">
    <location>
        <begin position="20"/>
        <end position="39"/>
    </location>
</feature>
<dbReference type="GeneID" id="22475408"/>
<evidence type="ECO:0000256" key="1">
    <source>
        <dbReference type="SAM" id="Phobius"/>
    </source>
</evidence>
<dbReference type="EMBL" id="KM190144">
    <property type="protein sequence ID" value="AII27610.1"/>
    <property type="molecule type" value="Genomic_DNA"/>
</dbReference>
<evidence type="ECO:0000313" key="2">
    <source>
        <dbReference type="EMBL" id="AII27610.1"/>
    </source>
</evidence>
<dbReference type="KEGG" id="vg:22475408"/>
<keyword evidence="1" id="KW-0812">Transmembrane</keyword>
<dbReference type="RefSeq" id="YP_009111141.1">
    <property type="nucleotide sequence ID" value="NC_025830.1"/>
</dbReference>
<name>A0A076G6K5_9CAUD</name>